<dbReference type="NCBIfam" id="TIGR01575">
    <property type="entry name" value="rimI"/>
    <property type="match status" value="1"/>
</dbReference>
<dbReference type="Pfam" id="PF00583">
    <property type="entry name" value="Acetyltransf_1"/>
    <property type="match status" value="1"/>
</dbReference>
<keyword evidence="3 6" id="KW-0808">Transferase</keyword>
<dbReference type="RefSeq" id="WP_010938967.1">
    <property type="nucleotide sequence ID" value="NC_008751.1"/>
</dbReference>
<dbReference type="InterPro" id="IPR050680">
    <property type="entry name" value="YpeA/RimI_acetyltransf"/>
</dbReference>
<dbReference type="InterPro" id="IPR000182">
    <property type="entry name" value="GNAT_dom"/>
</dbReference>
<name>A0A0H3A7Y9_NITV4</name>
<dbReference type="Gene3D" id="3.40.630.30">
    <property type="match status" value="1"/>
</dbReference>
<dbReference type="SMR" id="A0A0H3A7Y9"/>
<dbReference type="KEGG" id="dvl:Dvul_1409"/>
<dbReference type="GO" id="GO:0005840">
    <property type="term" value="C:ribosome"/>
    <property type="evidence" value="ECO:0007669"/>
    <property type="project" value="UniProtKB-KW"/>
</dbReference>
<evidence type="ECO:0000256" key="2">
    <source>
        <dbReference type="ARBA" id="ARBA00022490"/>
    </source>
</evidence>
<accession>A0A0H3A7Y9</accession>
<dbReference type="PANTHER" id="PTHR43420">
    <property type="entry name" value="ACETYLTRANSFERASE"/>
    <property type="match status" value="1"/>
</dbReference>
<dbReference type="HOGENOM" id="CLU_013985_23_3_7"/>
<dbReference type="GO" id="GO:0008999">
    <property type="term" value="F:protein-N-terminal-alanine acetyltransferase activity"/>
    <property type="evidence" value="ECO:0007669"/>
    <property type="project" value="UniProtKB-EC"/>
</dbReference>
<keyword evidence="6" id="KW-0689">Ribosomal protein</keyword>
<sequence length="164" mass="18116">MVGDTSRGAQSATFVRLGREDMGEVAALEQACFSTPWSEEQFLLAFEQRIFSVFALRDQERIVAYAAVYHAAGELEILNIAVHPDRRRHGLGRRLLGILLQVAVKMGITRAVLEVRTGNTPAIGLYEALGFRRIGVRPHYYQDTGEDALIFECDLADGSDACTA</sequence>
<proteinExistence type="inferred from homology"/>
<keyword evidence="4 6" id="KW-0012">Acyltransferase</keyword>
<dbReference type="EMBL" id="CP000527">
    <property type="protein sequence ID" value="ABM28427.1"/>
    <property type="molecule type" value="Genomic_DNA"/>
</dbReference>
<evidence type="ECO:0000259" key="5">
    <source>
        <dbReference type="PROSITE" id="PS51186"/>
    </source>
</evidence>
<evidence type="ECO:0000313" key="7">
    <source>
        <dbReference type="Proteomes" id="UP000009173"/>
    </source>
</evidence>
<organism evidence="6 7">
    <name type="scientific">Nitratidesulfovibrio vulgaris (strain DP4)</name>
    <name type="common">Desulfovibrio vulgaris</name>
    <dbReference type="NCBI Taxonomy" id="391774"/>
    <lineage>
        <taxon>Bacteria</taxon>
        <taxon>Pseudomonadati</taxon>
        <taxon>Thermodesulfobacteriota</taxon>
        <taxon>Desulfovibrionia</taxon>
        <taxon>Desulfovibrionales</taxon>
        <taxon>Desulfovibrionaceae</taxon>
        <taxon>Nitratidesulfovibrio</taxon>
    </lineage>
</organism>
<dbReference type="Proteomes" id="UP000009173">
    <property type="component" value="Chromosome"/>
</dbReference>
<evidence type="ECO:0000256" key="4">
    <source>
        <dbReference type="ARBA" id="ARBA00023315"/>
    </source>
</evidence>
<protein>
    <submittedName>
        <fullName evidence="6">[SSU ribosomal protein S18P]-alanine acetyltransferase</fullName>
        <ecNumber evidence="6">2.3.1.267</ecNumber>
    </submittedName>
</protein>
<evidence type="ECO:0000313" key="6">
    <source>
        <dbReference type="EMBL" id="ABM28427.1"/>
    </source>
</evidence>
<dbReference type="PANTHER" id="PTHR43420:SF44">
    <property type="entry name" value="ACETYLTRANSFERASE YPEA"/>
    <property type="match status" value="1"/>
</dbReference>
<dbReference type="InterPro" id="IPR006464">
    <property type="entry name" value="AcTrfase_RimI/Ard1"/>
</dbReference>
<dbReference type="EC" id="2.3.1.267" evidence="6"/>
<gene>
    <name evidence="6" type="ordered locus">Dvul_1409</name>
</gene>
<keyword evidence="2" id="KW-0963">Cytoplasm</keyword>
<dbReference type="InterPro" id="IPR016181">
    <property type="entry name" value="Acyl_CoA_acyltransferase"/>
</dbReference>
<dbReference type="SUPFAM" id="SSF55729">
    <property type="entry name" value="Acyl-CoA N-acyltransferases (Nat)"/>
    <property type="match status" value="1"/>
</dbReference>
<evidence type="ECO:0000256" key="3">
    <source>
        <dbReference type="ARBA" id="ARBA00022679"/>
    </source>
</evidence>
<comment type="similarity">
    <text evidence="1">Belongs to the acetyltransferase family. RimI subfamily.</text>
</comment>
<evidence type="ECO:0000256" key="1">
    <source>
        <dbReference type="ARBA" id="ARBA00005395"/>
    </source>
</evidence>
<keyword evidence="6" id="KW-0687">Ribonucleoprotein</keyword>
<reference evidence="7" key="1">
    <citation type="journal article" date="2009" name="Environ. Microbiol.">
        <title>Contribution of mobile genetic elements to Desulfovibrio vulgaris genome plasticity.</title>
        <authorList>
            <person name="Walker C.B."/>
            <person name="Stolyar S."/>
            <person name="Chivian D."/>
            <person name="Pinel N."/>
            <person name="Gabster J.A."/>
            <person name="Dehal P.S."/>
            <person name="He Z."/>
            <person name="Yang Z.K."/>
            <person name="Yen H.C."/>
            <person name="Zhou J."/>
            <person name="Wall J.D."/>
            <person name="Hazen T.C."/>
            <person name="Arkin A.P."/>
            <person name="Stahl D.A."/>
        </authorList>
    </citation>
    <scope>NUCLEOTIDE SEQUENCE [LARGE SCALE GENOMIC DNA]</scope>
    <source>
        <strain evidence="7">DP4</strain>
    </source>
</reference>
<feature type="domain" description="N-acetyltransferase" evidence="5">
    <location>
        <begin position="12"/>
        <end position="156"/>
    </location>
</feature>
<dbReference type="AlphaFoldDB" id="A0A0H3A7Y9"/>
<dbReference type="PROSITE" id="PS51186">
    <property type="entry name" value="GNAT"/>
    <property type="match status" value="1"/>
</dbReference>